<accession>A0AAE0SQ41</accession>
<evidence type="ECO:0000256" key="1">
    <source>
        <dbReference type="ARBA" id="ARBA00022801"/>
    </source>
</evidence>
<dbReference type="Proteomes" id="UP001195483">
    <property type="component" value="Unassembled WGS sequence"/>
</dbReference>
<protein>
    <submittedName>
        <fullName evidence="4">Uncharacterized protein</fullName>
    </submittedName>
</protein>
<reference evidence="4" key="1">
    <citation type="journal article" date="2021" name="Genome Biol. Evol.">
        <title>A High-Quality Reference Genome for a Parasitic Bivalve with Doubly Uniparental Inheritance (Bivalvia: Unionida).</title>
        <authorList>
            <person name="Smith C.H."/>
        </authorList>
    </citation>
    <scope>NUCLEOTIDE SEQUENCE</scope>
    <source>
        <strain evidence="4">CHS0354</strain>
    </source>
</reference>
<comment type="caution">
    <text evidence="4">The sequence shown here is derived from an EMBL/GenBank/DDBJ whole genome shotgun (WGS) entry which is preliminary data.</text>
</comment>
<evidence type="ECO:0000256" key="2">
    <source>
        <dbReference type="ARBA" id="ARBA00023080"/>
    </source>
</evidence>
<keyword evidence="3" id="KW-0472">Membrane</keyword>
<keyword evidence="3" id="KW-0812">Transmembrane</keyword>
<dbReference type="InterPro" id="IPR011962">
    <property type="entry name" value="dCTP_deaminase"/>
</dbReference>
<dbReference type="GO" id="GO:0006229">
    <property type="term" value="P:dUTP biosynthetic process"/>
    <property type="evidence" value="ECO:0007669"/>
    <property type="project" value="InterPro"/>
</dbReference>
<dbReference type="PANTHER" id="PTHR42680">
    <property type="entry name" value="DCTP DEAMINASE"/>
    <property type="match status" value="1"/>
</dbReference>
<dbReference type="SUPFAM" id="SSF51283">
    <property type="entry name" value="dUTPase-like"/>
    <property type="match status" value="1"/>
</dbReference>
<dbReference type="CDD" id="cd07557">
    <property type="entry name" value="trimeric_dUTPase"/>
    <property type="match status" value="1"/>
</dbReference>
<feature type="transmembrane region" description="Helical" evidence="3">
    <location>
        <begin position="128"/>
        <end position="150"/>
    </location>
</feature>
<name>A0AAE0SQ41_9BIVA</name>
<keyword evidence="5" id="KW-1185">Reference proteome</keyword>
<feature type="transmembrane region" description="Helical" evidence="3">
    <location>
        <begin position="106"/>
        <end position="122"/>
    </location>
</feature>
<dbReference type="NCBIfam" id="TIGR02274">
    <property type="entry name" value="dCTP_deam"/>
    <property type="match status" value="1"/>
</dbReference>
<dbReference type="EMBL" id="JAEAOA010001653">
    <property type="protein sequence ID" value="KAK3596121.1"/>
    <property type="molecule type" value="Genomic_DNA"/>
</dbReference>
<reference evidence="4" key="3">
    <citation type="submission" date="2023-05" db="EMBL/GenBank/DDBJ databases">
        <authorList>
            <person name="Smith C.H."/>
        </authorList>
    </citation>
    <scope>NUCLEOTIDE SEQUENCE</scope>
    <source>
        <strain evidence="4">CHS0354</strain>
        <tissue evidence="4">Mantle</tissue>
    </source>
</reference>
<dbReference type="Gene3D" id="2.70.40.10">
    <property type="match status" value="1"/>
</dbReference>
<sequence length="271" mass="30815">MDRLILPPHSFILATTEEYIKLPSTLTAFVEGRSSVGRMGLFIQNAGWVDPGFEGQITLELYNANNLPIMLERGRRVCQLVIAALDGEPTSPYSGKYVGQKNATDVFWPFGIWLVGVFHIFNADNRSASTLILFILLTLWMLRLSGYLMVSRILKGHHDKRYDFISDTGKPGSIEVRVLINYMVQAFLQSLMSLPLVMFRLNEQPFSILVIIGIVLVIIGLAGETLADISLQNHKKLFNGVCWEGLWNYSRHPNYFFDWLMWVALLCLQLQ</sequence>
<feature type="transmembrane region" description="Helical" evidence="3">
    <location>
        <begin position="179"/>
        <end position="199"/>
    </location>
</feature>
<dbReference type="Pfam" id="PF06966">
    <property type="entry name" value="DUF1295"/>
    <property type="match status" value="1"/>
</dbReference>
<evidence type="ECO:0000313" key="5">
    <source>
        <dbReference type="Proteomes" id="UP001195483"/>
    </source>
</evidence>
<dbReference type="AlphaFoldDB" id="A0AAE0SQ41"/>
<dbReference type="InterPro" id="IPR036157">
    <property type="entry name" value="dUTPase-like_sf"/>
</dbReference>
<dbReference type="GO" id="GO:0008829">
    <property type="term" value="F:dCTP deaminase activity"/>
    <property type="evidence" value="ECO:0007669"/>
    <property type="project" value="InterPro"/>
</dbReference>
<keyword evidence="2" id="KW-0546">Nucleotide metabolism</keyword>
<dbReference type="PANTHER" id="PTHR42680:SF3">
    <property type="entry name" value="DCTP DEAMINASE"/>
    <property type="match status" value="1"/>
</dbReference>
<feature type="transmembrane region" description="Helical" evidence="3">
    <location>
        <begin position="205"/>
        <end position="227"/>
    </location>
</feature>
<dbReference type="Gene3D" id="1.20.120.1630">
    <property type="match status" value="1"/>
</dbReference>
<gene>
    <name evidence="4" type="ORF">CHS0354_027391</name>
</gene>
<keyword evidence="1" id="KW-0378">Hydrolase</keyword>
<dbReference type="InterPro" id="IPR010721">
    <property type="entry name" value="UstE-like"/>
</dbReference>
<dbReference type="Pfam" id="PF22769">
    <property type="entry name" value="DCD"/>
    <property type="match status" value="1"/>
</dbReference>
<organism evidence="4 5">
    <name type="scientific">Potamilus streckersoni</name>
    <dbReference type="NCBI Taxonomy" id="2493646"/>
    <lineage>
        <taxon>Eukaryota</taxon>
        <taxon>Metazoa</taxon>
        <taxon>Spiralia</taxon>
        <taxon>Lophotrochozoa</taxon>
        <taxon>Mollusca</taxon>
        <taxon>Bivalvia</taxon>
        <taxon>Autobranchia</taxon>
        <taxon>Heteroconchia</taxon>
        <taxon>Palaeoheterodonta</taxon>
        <taxon>Unionida</taxon>
        <taxon>Unionoidea</taxon>
        <taxon>Unionidae</taxon>
        <taxon>Ambleminae</taxon>
        <taxon>Lampsilini</taxon>
        <taxon>Potamilus</taxon>
    </lineage>
</organism>
<evidence type="ECO:0000256" key="3">
    <source>
        <dbReference type="SAM" id="Phobius"/>
    </source>
</evidence>
<dbReference type="InterPro" id="IPR033704">
    <property type="entry name" value="dUTPase_trimeric"/>
</dbReference>
<evidence type="ECO:0000313" key="4">
    <source>
        <dbReference type="EMBL" id="KAK3596121.1"/>
    </source>
</evidence>
<dbReference type="GO" id="GO:0015949">
    <property type="term" value="P:nucleobase-containing small molecule interconversion"/>
    <property type="evidence" value="ECO:0007669"/>
    <property type="project" value="TreeGrafter"/>
</dbReference>
<reference evidence="4" key="2">
    <citation type="journal article" date="2021" name="Genome Biol. Evol.">
        <title>Developing a high-quality reference genome for a parasitic bivalve with doubly uniparental inheritance (Bivalvia: Unionida).</title>
        <authorList>
            <person name="Smith C.H."/>
        </authorList>
    </citation>
    <scope>NUCLEOTIDE SEQUENCE</scope>
    <source>
        <strain evidence="4">CHS0354</strain>
        <tissue evidence="4">Mantle</tissue>
    </source>
</reference>
<keyword evidence="3" id="KW-1133">Transmembrane helix</keyword>
<proteinExistence type="predicted"/>